<keyword evidence="2" id="KW-1015">Disulfide bond</keyword>
<dbReference type="PROSITE" id="PS50041">
    <property type="entry name" value="C_TYPE_LECTIN_2"/>
    <property type="match status" value="1"/>
</dbReference>
<keyword evidence="1" id="KW-0430">Lectin</keyword>
<proteinExistence type="predicted"/>
<accession>A0A553N2E2</accession>
<dbReference type="InterPro" id="IPR051379">
    <property type="entry name" value="C-type_Lectin_Receptor_IMM"/>
</dbReference>
<evidence type="ECO:0000259" key="3">
    <source>
        <dbReference type="PROSITE" id="PS50041"/>
    </source>
</evidence>
<sequence>MEEQENLSKYLNEVYYWIGLSDSKVEGDWMWVDNTYLNSNLSLWESEPDDWKVENELDGEDCAILKGEQWGDNSCLNKMRRICEIPCSPPQ</sequence>
<dbReference type="GO" id="GO:0030246">
    <property type="term" value="F:carbohydrate binding"/>
    <property type="evidence" value="ECO:0007669"/>
    <property type="project" value="UniProtKB-KW"/>
</dbReference>
<evidence type="ECO:0000313" key="5">
    <source>
        <dbReference type="Proteomes" id="UP000316079"/>
    </source>
</evidence>
<dbReference type="OrthoDB" id="2142683at2759"/>
<feature type="domain" description="C-type lectin" evidence="3">
    <location>
        <begin position="1"/>
        <end position="84"/>
    </location>
</feature>
<dbReference type="SUPFAM" id="SSF56436">
    <property type="entry name" value="C-type lectin-like"/>
    <property type="match status" value="1"/>
</dbReference>
<name>A0A553N2E2_9TELE</name>
<dbReference type="InterPro" id="IPR016186">
    <property type="entry name" value="C-type_lectin-like/link_sf"/>
</dbReference>
<dbReference type="Proteomes" id="UP000316079">
    <property type="component" value="Unassembled WGS sequence"/>
</dbReference>
<dbReference type="EMBL" id="SRMA01027114">
    <property type="protein sequence ID" value="TRY59604.1"/>
    <property type="molecule type" value="Genomic_DNA"/>
</dbReference>
<dbReference type="Pfam" id="PF00059">
    <property type="entry name" value="Lectin_C"/>
    <property type="match status" value="1"/>
</dbReference>
<comment type="caution">
    <text evidence="4">The sequence shown here is derived from an EMBL/GenBank/DDBJ whole genome shotgun (WGS) entry which is preliminary data.</text>
</comment>
<dbReference type="STRING" id="623744.A0A553N2E2"/>
<dbReference type="InterPro" id="IPR001304">
    <property type="entry name" value="C-type_lectin-like"/>
</dbReference>
<dbReference type="PANTHER" id="PTHR46746">
    <property type="entry name" value="KILLER CELL LECTIN-LIKE RECEPTOR SUBFAMILY F MEMBER 2"/>
    <property type="match status" value="1"/>
</dbReference>
<evidence type="ECO:0000256" key="2">
    <source>
        <dbReference type="ARBA" id="ARBA00023157"/>
    </source>
</evidence>
<keyword evidence="5" id="KW-1185">Reference proteome</keyword>
<evidence type="ECO:0000256" key="1">
    <source>
        <dbReference type="ARBA" id="ARBA00022734"/>
    </source>
</evidence>
<organism evidence="4 5">
    <name type="scientific">Danionella cerebrum</name>
    <dbReference type="NCBI Taxonomy" id="2873325"/>
    <lineage>
        <taxon>Eukaryota</taxon>
        <taxon>Metazoa</taxon>
        <taxon>Chordata</taxon>
        <taxon>Craniata</taxon>
        <taxon>Vertebrata</taxon>
        <taxon>Euteleostomi</taxon>
        <taxon>Actinopterygii</taxon>
        <taxon>Neopterygii</taxon>
        <taxon>Teleostei</taxon>
        <taxon>Ostariophysi</taxon>
        <taxon>Cypriniformes</taxon>
        <taxon>Danionidae</taxon>
        <taxon>Danioninae</taxon>
        <taxon>Danionella</taxon>
    </lineage>
</organism>
<evidence type="ECO:0000313" key="4">
    <source>
        <dbReference type="EMBL" id="TRY59604.1"/>
    </source>
</evidence>
<reference evidence="4 5" key="1">
    <citation type="journal article" date="2019" name="Sci. Data">
        <title>Hybrid genome assembly and annotation of Danionella translucida.</title>
        <authorList>
            <person name="Kadobianskyi M."/>
            <person name="Schulze L."/>
            <person name="Schuelke M."/>
            <person name="Judkewitz B."/>
        </authorList>
    </citation>
    <scope>NUCLEOTIDE SEQUENCE [LARGE SCALE GENOMIC DNA]</scope>
    <source>
        <strain evidence="4 5">Bolton</strain>
    </source>
</reference>
<dbReference type="AlphaFoldDB" id="A0A553N2E2"/>
<dbReference type="Gene3D" id="3.10.100.10">
    <property type="entry name" value="Mannose-Binding Protein A, subunit A"/>
    <property type="match status" value="1"/>
</dbReference>
<dbReference type="PANTHER" id="PTHR46746:SF9">
    <property type="entry name" value="CD209 ANTIGEN-LIKE PROTEIN C-LIKE"/>
    <property type="match status" value="1"/>
</dbReference>
<gene>
    <name evidence="4" type="ORF">DNTS_003887</name>
</gene>
<protein>
    <recommendedName>
        <fullName evidence="3">C-type lectin domain-containing protein</fullName>
    </recommendedName>
</protein>
<dbReference type="InterPro" id="IPR016187">
    <property type="entry name" value="CTDL_fold"/>
</dbReference>